<feature type="transmembrane region" description="Helical" evidence="5">
    <location>
        <begin position="220"/>
        <end position="242"/>
    </location>
</feature>
<proteinExistence type="predicted"/>
<protein>
    <submittedName>
        <fullName evidence="6">Energy-coupling factor transporter transmembrane protein EcfT</fullName>
    </submittedName>
</protein>
<evidence type="ECO:0000256" key="5">
    <source>
        <dbReference type="SAM" id="Phobius"/>
    </source>
</evidence>
<comment type="caution">
    <text evidence="6">The sequence shown here is derived from an EMBL/GenBank/DDBJ whole genome shotgun (WGS) entry which is preliminary data.</text>
</comment>
<evidence type="ECO:0000256" key="3">
    <source>
        <dbReference type="ARBA" id="ARBA00022989"/>
    </source>
</evidence>
<dbReference type="GO" id="GO:0006824">
    <property type="term" value="P:cobalt ion transport"/>
    <property type="evidence" value="ECO:0007669"/>
    <property type="project" value="TreeGrafter"/>
</dbReference>
<gene>
    <name evidence="6" type="ORF">ENU21_01995</name>
</gene>
<evidence type="ECO:0000256" key="4">
    <source>
        <dbReference type="ARBA" id="ARBA00023136"/>
    </source>
</evidence>
<feature type="transmembrane region" description="Helical" evidence="5">
    <location>
        <begin position="18"/>
        <end position="51"/>
    </location>
</feature>
<dbReference type="CDD" id="cd16914">
    <property type="entry name" value="EcfT"/>
    <property type="match status" value="1"/>
</dbReference>
<comment type="subcellular location">
    <subcellularLocation>
        <location evidence="1">Membrane</location>
        <topology evidence="1">Multi-pass membrane protein</topology>
    </subcellularLocation>
</comment>
<evidence type="ECO:0000256" key="1">
    <source>
        <dbReference type="ARBA" id="ARBA00004141"/>
    </source>
</evidence>
<feature type="transmembrane region" description="Helical" evidence="5">
    <location>
        <begin position="131"/>
        <end position="148"/>
    </location>
</feature>
<keyword evidence="3 5" id="KW-1133">Transmembrane helix</keyword>
<name>A0A7C4D2Y5_THEPE</name>
<sequence>MAETTVSVLSRINPSLKLILLLAGIFHLAFFLHPVVVLGHLLTASLLVLLGRVRVRRGFALGAATTIAGFTWVNYLLFVTNLNLSPVEALNRVALLSSRILVIILYSAFFAGTTDPGQLAASLTLQLRVPYVYSFMSFVTLRAAPIVMQDLDSMVSFRKVKGYISWRSPHRYLASLAMPLLYLAVRRSTTLAISMEARGFGKYPSRTFMNPTKISTLDKAFAAAYVSALILTSLLAVQLGGITPSL</sequence>
<dbReference type="GO" id="GO:0043190">
    <property type="term" value="C:ATP-binding cassette (ABC) transporter complex"/>
    <property type="evidence" value="ECO:0007669"/>
    <property type="project" value="TreeGrafter"/>
</dbReference>
<evidence type="ECO:0000256" key="2">
    <source>
        <dbReference type="ARBA" id="ARBA00022692"/>
    </source>
</evidence>
<dbReference type="EMBL" id="DTBQ01000058">
    <property type="protein sequence ID" value="HGM46512.1"/>
    <property type="molecule type" value="Genomic_DNA"/>
</dbReference>
<dbReference type="PANTHER" id="PTHR43723">
    <property type="entry name" value="COBALT TRANSPORT PROTEIN CBIQ"/>
    <property type="match status" value="1"/>
</dbReference>
<accession>A0A7C4D2Y5</accession>
<dbReference type="Pfam" id="PF02361">
    <property type="entry name" value="CbiQ"/>
    <property type="match status" value="1"/>
</dbReference>
<evidence type="ECO:0000313" key="6">
    <source>
        <dbReference type="EMBL" id="HGM46512.1"/>
    </source>
</evidence>
<keyword evidence="2 5" id="KW-0812">Transmembrane</keyword>
<dbReference type="AlphaFoldDB" id="A0A7C4D2Y5"/>
<organism evidence="6">
    <name type="scientific">Thermofilum pendens</name>
    <dbReference type="NCBI Taxonomy" id="2269"/>
    <lineage>
        <taxon>Archaea</taxon>
        <taxon>Thermoproteota</taxon>
        <taxon>Thermoprotei</taxon>
        <taxon>Thermofilales</taxon>
        <taxon>Thermofilaceae</taxon>
        <taxon>Thermofilum</taxon>
    </lineage>
</organism>
<feature type="transmembrane region" description="Helical" evidence="5">
    <location>
        <begin position="58"/>
        <end position="77"/>
    </location>
</feature>
<keyword evidence="4 5" id="KW-0472">Membrane</keyword>
<dbReference type="InterPro" id="IPR052770">
    <property type="entry name" value="Cobalt_transport_CbiQ"/>
</dbReference>
<dbReference type="InterPro" id="IPR003339">
    <property type="entry name" value="ABC/ECF_trnsptr_transmembrane"/>
</dbReference>
<feature type="transmembrane region" description="Helical" evidence="5">
    <location>
        <begin position="168"/>
        <end position="185"/>
    </location>
</feature>
<reference evidence="6" key="1">
    <citation type="journal article" date="2020" name="mSystems">
        <title>Genome- and Community-Level Interaction Insights into Carbon Utilization and Element Cycling Functions of Hydrothermarchaeota in Hydrothermal Sediment.</title>
        <authorList>
            <person name="Zhou Z."/>
            <person name="Liu Y."/>
            <person name="Xu W."/>
            <person name="Pan J."/>
            <person name="Luo Z.H."/>
            <person name="Li M."/>
        </authorList>
    </citation>
    <scope>NUCLEOTIDE SEQUENCE</scope>
    <source>
        <strain evidence="6">SpSt-649</strain>
    </source>
</reference>
<dbReference type="PANTHER" id="PTHR43723:SF1">
    <property type="entry name" value="COBALT TRANSPORT PROTEIN CBIQ"/>
    <property type="match status" value="1"/>
</dbReference>